<evidence type="ECO:0000313" key="2">
    <source>
        <dbReference type="WBParaSite" id="PSAMB.scaffold9009size5473.g32019.t1"/>
    </source>
</evidence>
<name>A0A914XJG9_9BILA</name>
<accession>A0A914XJG9</accession>
<dbReference type="WBParaSite" id="PSAMB.scaffold9009size5473.g32019.t1">
    <property type="protein sequence ID" value="PSAMB.scaffold9009size5473.g32019.t1"/>
    <property type="gene ID" value="PSAMB.scaffold9009size5473.g32019"/>
</dbReference>
<evidence type="ECO:0000313" key="1">
    <source>
        <dbReference type="Proteomes" id="UP000887566"/>
    </source>
</evidence>
<proteinExistence type="predicted"/>
<organism evidence="1 2">
    <name type="scientific">Plectus sambesii</name>
    <dbReference type="NCBI Taxonomy" id="2011161"/>
    <lineage>
        <taxon>Eukaryota</taxon>
        <taxon>Metazoa</taxon>
        <taxon>Ecdysozoa</taxon>
        <taxon>Nematoda</taxon>
        <taxon>Chromadorea</taxon>
        <taxon>Plectida</taxon>
        <taxon>Plectina</taxon>
        <taxon>Plectoidea</taxon>
        <taxon>Plectidae</taxon>
        <taxon>Plectus</taxon>
    </lineage>
</organism>
<reference evidence="2" key="1">
    <citation type="submission" date="2022-11" db="UniProtKB">
        <authorList>
            <consortium name="WormBaseParasite"/>
        </authorList>
    </citation>
    <scope>IDENTIFICATION</scope>
</reference>
<dbReference type="Proteomes" id="UP000887566">
    <property type="component" value="Unplaced"/>
</dbReference>
<keyword evidence="1" id="KW-1185">Reference proteome</keyword>
<dbReference type="AlphaFoldDB" id="A0A914XJG9"/>
<sequence length="162" mass="17539">QSASSPEVARASSPLTRLAPGASDNFGIPQGEDCFPLFSGIIRIMNKDCQKKTETRTWQTWGTQINNALIGGQIDLVKAARETCRLGAERQMCTVLGEQIARCDIIGSLQNAVELQRQTQRCEQVTAFADLPRQQNTGGLIGSLNNLINGEVSGGLLQNFFG</sequence>
<protein>
    <submittedName>
        <fullName evidence="2">Uncharacterized protein</fullName>
    </submittedName>
</protein>